<evidence type="ECO:0000256" key="3">
    <source>
        <dbReference type="ARBA" id="ARBA00022692"/>
    </source>
</evidence>
<organism evidence="8 9">
    <name type="scientific">Maridesulfovibrio ferrireducens</name>
    <dbReference type="NCBI Taxonomy" id="246191"/>
    <lineage>
        <taxon>Bacteria</taxon>
        <taxon>Pseudomonadati</taxon>
        <taxon>Thermodesulfobacteriota</taxon>
        <taxon>Desulfovibrionia</taxon>
        <taxon>Desulfovibrionales</taxon>
        <taxon>Desulfovibrionaceae</taxon>
        <taxon>Maridesulfovibrio</taxon>
    </lineage>
</organism>
<comment type="subcellular location">
    <subcellularLocation>
        <location evidence="1">Cell membrane</location>
        <topology evidence="1">Multi-pass membrane protein</topology>
    </subcellularLocation>
</comment>
<evidence type="ECO:0000256" key="6">
    <source>
        <dbReference type="SAM" id="Phobius"/>
    </source>
</evidence>
<evidence type="ECO:0000256" key="2">
    <source>
        <dbReference type="ARBA" id="ARBA00022475"/>
    </source>
</evidence>
<name>A0A1G9I761_9BACT</name>
<dbReference type="InterPro" id="IPR027379">
    <property type="entry name" value="CLS_N"/>
</dbReference>
<keyword evidence="3 6" id="KW-0812">Transmembrane</keyword>
<dbReference type="Proteomes" id="UP000199053">
    <property type="component" value="Unassembled WGS sequence"/>
</dbReference>
<feature type="transmembrane region" description="Helical" evidence="6">
    <location>
        <begin position="14"/>
        <end position="36"/>
    </location>
</feature>
<evidence type="ECO:0000256" key="4">
    <source>
        <dbReference type="ARBA" id="ARBA00022989"/>
    </source>
</evidence>
<proteinExistence type="predicted"/>
<evidence type="ECO:0000259" key="7">
    <source>
        <dbReference type="Pfam" id="PF13396"/>
    </source>
</evidence>
<feature type="domain" description="Cardiolipin synthase N-terminal" evidence="7">
    <location>
        <begin position="26"/>
        <end position="69"/>
    </location>
</feature>
<dbReference type="RefSeq" id="WP_092161513.1">
    <property type="nucleotide sequence ID" value="NZ_FNGA01000003.1"/>
</dbReference>
<keyword evidence="9" id="KW-1185">Reference proteome</keyword>
<accession>A0A1G9I761</accession>
<keyword evidence="4 6" id="KW-1133">Transmembrane helix</keyword>
<feature type="transmembrane region" description="Helical" evidence="6">
    <location>
        <begin position="48"/>
        <end position="67"/>
    </location>
</feature>
<dbReference type="GO" id="GO:0005886">
    <property type="term" value="C:plasma membrane"/>
    <property type="evidence" value="ECO:0007669"/>
    <property type="project" value="UniProtKB-SubCell"/>
</dbReference>
<evidence type="ECO:0000256" key="1">
    <source>
        <dbReference type="ARBA" id="ARBA00004651"/>
    </source>
</evidence>
<dbReference type="STRING" id="246191.SAMN05660337_2468"/>
<evidence type="ECO:0000313" key="9">
    <source>
        <dbReference type="Proteomes" id="UP000199053"/>
    </source>
</evidence>
<evidence type="ECO:0000313" key="8">
    <source>
        <dbReference type="EMBL" id="SDL20885.1"/>
    </source>
</evidence>
<dbReference type="OrthoDB" id="5348497at2"/>
<keyword evidence="2" id="KW-1003">Cell membrane</keyword>
<evidence type="ECO:0000256" key="5">
    <source>
        <dbReference type="ARBA" id="ARBA00023136"/>
    </source>
</evidence>
<dbReference type="AlphaFoldDB" id="A0A1G9I761"/>
<keyword evidence="5 6" id="KW-0472">Membrane</keyword>
<reference evidence="9" key="1">
    <citation type="submission" date="2016-10" db="EMBL/GenBank/DDBJ databases">
        <authorList>
            <person name="Varghese N."/>
            <person name="Submissions S."/>
        </authorList>
    </citation>
    <scope>NUCLEOTIDE SEQUENCE [LARGE SCALE GENOMIC DNA]</scope>
    <source>
        <strain evidence="9">DSM 16995</strain>
    </source>
</reference>
<protein>
    <submittedName>
        <fullName evidence="8">Phospholipase_D-nuclease N-terminal</fullName>
    </submittedName>
</protein>
<dbReference type="EMBL" id="FNGA01000003">
    <property type="protein sequence ID" value="SDL20885.1"/>
    <property type="molecule type" value="Genomic_DNA"/>
</dbReference>
<sequence>MFLGNIPTLPAETWMIILGSVGFFALLTLFAIWDAFKREFPSNMEKVGWIQLVIFIPFLGCLAYFILGRNRGKKYEEK</sequence>
<gene>
    <name evidence="8" type="ORF">SAMN05660337_2468</name>
</gene>
<dbReference type="Pfam" id="PF13396">
    <property type="entry name" value="PLDc_N"/>
    <property type="match status" value="1"/>
</dbReference>